<dbReference type="GeneID" id="48014216"/>
<proteinExistence type="predicted"/>
<feature type="transmembrane region" description="Helical" evidence="1">
    <location>
        <begin position="47"/>
        <end position="68"/>
    </location>
</feature>
<accession>A0AAX6BN24</accession>
<feature type="transmembrane region" description="Helical" evidence="1">
    <location>
        <begin position="7"/>
        <end position="27"/>
    </location>
</feature>
<gene>
    <name evidence="2" type="ORF">ShirakiTB12_36610</name>
</gene>
<evidence type="ECO:0000313" key="2">
    <source>
        <dbReference type="EMBL" id="GMG75193.1"/>
    </source>
</evidence>
<dbReference type="RefSeq" id="WP_028414869.1">
    <property type="nucleotide sequence ID" value="NZ_BSYK01000001.1"/>
</dbReference>
<keyword evidence="1" id="KW-0812">Transmembrane</keyword>
<dbReference type="AlphaFoldDB" id="A0AAX6BN24"/>
<evidence type="ECO:0000256" key="1">
    <source>
        <dbReference type="SAM" id="Phobius"/>
    </source>
</evidence>
<sequence length="77" mass="8735">MKRAIGIFLIAQALLTYLTINMIYTPYTTTTVNNNTGAVTVSYSYPWVYWLGFIGLGIMLIVGTYLVFAKEKKQIFN</sequence>
<reference evidence="2" key="1">
    <citation type="journal article" date="2024" name="Appl Microbiol">
        <title>Effect of kuratsuki Bacillus and Priestia on Taste of Sake.</title>
        <authorList>
            <person name="Kobayashi K."/>
            <person name="Nishida H."/>
        </authorList>
    </citation>
    <scope>NUCLEOTIDE SEQUENCE</scope>
    <source>
        <strain evidence="2">B-12</strain>
    </source>
</reference>
<name>A0AAX6BN24_PRIMG</name>
<keyword evidence="1" id="KW-1133">Transmembrane helix</keyword>
<organism evidence="2 3">
    <name type="scientific">Priestia megaterium</name>
    <name type="common">Bacillus megaterium</name>
    <dbReference type="NCBI Taxonomy" id="1404"/>
    <lineage>
        <taxon>Bacteria</taxon>
        <taxon>Bacillati</taxon>
        <taxon>Bacillota</taxon>
        <taxon>Bacilli</taxon>
        <taxon>Bacillales</taxon>
        <taxon>Bacillaceae</taxon>
        <taxon>Priestia</taxon>
    </lineage>
</organism>
<keyword evidence="1" id="KW-0472">Membrane</keyword>
<comment type="caution">
    <text evidence="2">The sequence shown here is derived from an EMBL/GenBank/DDBJ whole genome shotgun (WGS) entry which is preliminary data.</text>
</comment>
<dbReference type="Gene3D" id="1.20.140.150">
    <property type="match status" value="1"/>
</dbReference>
<dbReference type="EMBL" id="BSYK01000001">
    <property type="protein sequence ID" value="GMG75193.1"/>
    <property type="molecule type" value="Genomic_DNA"/>
</dbReference>
<evidence type="ECO:0000313" key="3">
    <source>
        <dbReference type="Proteomes" id="UP001165240"/>
    </source>
</evidence>
<protein>
    <submittedName>
        <fullName evidence="2">Uncharacterized protein</fullName>
    </submittedName>
</protein>
<dbReference type="Proteomes" id="UP001165240">
    <property type="component" value="Unassembled WGS sequence"/>
</dbReference>